<organism evidence="1 2">
    <name type="scientific">Zoarces viviparus</name>
    <name type="common">Viviparous eelpout</name>
    <name type="synonym">Blennius viviparus</name>
    <dbReference type="NCBI Taxonomy" id="48416"/>
    <lineage>
        <taxon>Eukaryota</taxon>
        <taxon>Metazoa</taxon>
        <taxon>Chordata</taxon>
        <taxon>Craniata</taxon>
        <taxon>Vertebrata</taxon>
        <taxon>Euteleostomi</taxon>
        <taxon>Actinopterygii</taxon>
        <taxon>Neopterygii</taxon>
        <taxon>Teleostei</taxon>
        <taxon>Neoteleostei</taxon>
        <taxon>Acanthomorphata</taxon>
        <taxon>Eupercaria</taxon>
        <taxon>Perciformes</taxon>
        <taxon>Cottioidei</taxon>
        <taxon>Zoarcales</taxon>
        <taxon>Zoarcidae</taxon>
        <taxon>Zoarcinae</taxon>
        <taxon>Zoarces</taxon>
    </lineage>
</organism>
<evidence type="ECO:0000313" key="2">
    <source>
        <dbReference type="Proteomes" id="UP001488805"/>
    </source>
</evidence>
<evidence type="ECO:0000313" key="1">
    <source>
        <dbReference type="EMBL" id="KAK9522235.1"/>
    </source>
</evidence>
<name>A0AAW1EJC1_ZOAVI</name>
<accession>A0AAW1EJC1</accession>
<dbReference type="Proteomes" id="UP001488805">
    <property type="component" value="Unassembled WGS sequence"/>
</dbReference>
<reference evidence="1 2" key="1">
    <citation type="journal article" date="2024" name="Genome Biol. Evol.">
        <title>Chromosome-level genome assembly of the viviparous eelpout Zoarces viviparus.</title>
        <authorList>
            <person name="Fuhrmann N."/>
            <person name="Brasseur M.V."/>
            <person name="Bakowski C.E."/>
            <person name="Podsiadlowski L."/>
            <person name="Prost S."/>
            <person name="Krehenwinkel H."/>
            <person name="Mayer C."/>
        </authorList>
    </citation>
    <scope>NUCLEOTIDE SEQUENCE [LARGE SCALE GENOMIC DNA]</scope>
    <source>
        <strain evidence="1">NO-MEL_2022_Ind0_liver</strain>
    </source>
</reference>
<dbReference type="EMBL" id="JBCEZU010000221">
    <property type="protein sequence ID" value="KAK9522235.1"/>
    <property type="molecule type" value="Genomic_DNA"/>
</dbReference>
<protein>
    <submittedName>
        <fullName evidence="1">Uncharacterized protein</fullName>
    </submittedName>
</protein>
<comment type="caution">
    <text evidence="1">The sequence shown here is derived from an EMBL/GenBank/DDBJ whole genome shotgun (WGS) entry which is preliminary data.</text>
</comment>
<keyword evidence="2" id="KW-1185">Reference proteome</keyword>
<gene>
    <name evidence="1" type="ORF">VZT92_018712</name>
</gene>
<proteinExistence type="predicted"/>
<dbReference type="AlphaFoldDB" id="A0AAW1EJC1"/>
<sequence>MIAMKGREPLWPSVAVGSTVSEPDAPSGLSIVRQAFVPGGDQRWREVMTSAVRPRGGLQKSAVLFSQSFTNKLVKPKWQPPRAEEIGQCGRAKNCSSLNGHLRLAPKAGQQ</sequence>